<feature type="region of interest" description="Disordered" evidence="3">
    <location>
        <begin position="285"/>
        <end position="343"/>
    </location>
</feature>
<comment type="subcellular location">
    <subcellularLocation>
        <location evidence="1">Nucleus</location>
    </subcellularLocation>
</comment>
<reference evidence="5 6" key="1">
    <citation type="submission" date="2014-09" db="EMBL/GenBank/DDBJ databases">
        <authorList>
            <person name="Ellenberger Sabrina"/>
        </authorList>
    </citation>
    <scope>NUCLEOTIDE SEQUENCE [LARGE SCALE GENOMIC DNA]</scope>
    <source>
        <strain evidence="5 6">CBS 412.66</strain>
    </source>
</reference>
<dbReference type="InterPro" id="IPR011993">
    <property type="entry name" value="PH-like_dom_sf"/>
</dbReference>
<evidence type="ECO:0000256" key="3">
    <source>
        <dbReference type="SAM" id="MobiDB-lite"/>
    </source>
</evidence>
<dbReference type="STRING" id="35722.A0A0B7MTB5"/>
<dbReference type="OrthoDB" id="185618at2759"/>
<feature type="compositionally biased region" description="Acidic residues" evidence="3">
    <location>
        <begin position="100"/>
        <end position="121"/>
    </location>
</feature>
<keyword evidence="6" id="KW-1185">Reference proteome</keyword>
<sequence>MSSPPDSTTDIADEIALNKKRGRAQSVEPASLQEIDSEQISSEEISSTAVSAPKKTKRDEEDPTATTTTVNTIRKNMKDMTTTDKNLSESQSTASSISHDDDDDDNDNSIEDDHDEKDVDEPMTTVAQDKSCFIGQFGGGGGSGNQNNNDEEDWGEFAQDDDEELEQKNTAFSEKEQDEKPKYTFGASSGFGTKGWAATHQTIPIPSSKMPTFSGFGSTPSGFGGFAQPAAEQKVTTASVPSFGSFAKATASPFATAAVAASNALKSTHADSSASSSTTAATTTAAVTAAANATESQGHHHGESDSDESNDHEQQEDTTTTAAFGEGAKTKIPVVQPTQIKTGEEDEDTIYQIKGKLLVLDTASGNWKERGVGTFRINVKEEEEDDEQEGEKSTKLQTRLVMRTDSVYRVILNLQLFPGMKVFIMQDRFVRFAGFETDVDQDGVPATKLVSFALKLGNPSVAGEVCQQIISYIPPTSPDNHNTDVESKA</sequence>
<feature type="domain" description="RanBD1" evidence="4">
    <location>
        <begin position="332"/>
        <end position="465"/>
    </location>
</feature>
<gene>
    <name evidence="5" type="primary">PARPA_01658.1 scaffold 1359</name>
</gene>
<evidence type="ECO:0000259" key="4">
    <source>
        <dbReference type="PROSITE" id="PS50196"/>
    </source>
</evidence>
<organism evidence="5 6">
    <name type="scientific">Parasitella parasitica</name>
    <dbReference type="NCBI Taxonomy" id="35722"/>
    <lineage>
        <taxon>Eukaryota</taxon>
        <taxon>Fungi</taxon>
        <taxon>Fungi incertae sedis</taxon>
        <taxon>Mucoromycota</taxon>
        <taxon>Mucoromycotina</taxon>
        <taxon>Mucoromycetes</taxon>
        <taxon>Mucorales</taxon>
        <taxon>Mucorineae</taxon>
        <taxon>Mucoraceae</taxon>
        <taxon>Parasitella</taxon>
    </lineage>
</organism>
<feature type="compositionally biased region" description="Low complexity" evidence="3">
    <location>
        <begin position="31"/>
        <end position="47"/>
    </location>
</feature>
<dbReference type="InterPro" id="IPR045255">
    <property type="entry name" value="RanBP1-like"/>
</dbReference>
<feature type="compositionally biased region" description="Polar residues" evidence="3">
    <location>
        <begin position="64"/>
        <end position="75"/>
    </location>
</feature>
<dbReference type="EMBL" id="LN719426">
    <property type="protein sequence ID" value="CEP08347.1"/>
    <property type="molecule type" value="Genomic_DNA"/>
</dbReference>
<feature type="compositionally biased region" description="Basic and acidic residues" evidence="3">
    <location>
        <begin position="297"/>
        <end position="315"/>
    </location>
</feature>
<keyword evidence="2" id="KW-0539">Nucleus</keyword>
<dbReference type="Gene3D" id="2.30.29.30">
    <property type="entry name" value="Pleckstrin-homology domain (PH domain)/Phosphotyrosine-binding domain (PTB)"/>
    <property type="match status" value="1"/>
</dbReference>
<dbReference type="InterPro" id="IPR000156">
    <property type="entry name" value="Ran_bind_dom"/>
</dbReference>
<evidence type="ECO:0000313" key="6">
    <source>
        <dbReference type="Proteomes" id="UP000054107"/>
    </source>
</evidence>
<dbReference type="SMART" id="SM00160">
    <property type="entry name" value="RanBD"/>
    <property type="match status" value="1"/>
</dbReference>
<proteinExistence type="predicted"/>
<evidence type="ECO:0000313" key="5">
    <source>
        <dbReference type="EMBL" id="CEP08347.1"/>
    </source>
</evidence>
<feature type="compositionally biased region" description="Low complexity" evidence="3">
    <location>
        <begin position="285"/>
        <end position="296"/>
    </location>
</feature>
<feature type="compositionally biased region" description="Acidic residues" evidence="3">
    <location>
        <begin position="149"/>
        <end position="165"/>
    </location>
</feature>
<name>A0A0B7MTB5_9FUNG</name>
<dbReference type="Pfam" id="PF00638">
    <property type="entry name" value="Ran_BP1"/>
    <property type="match status" value="1"/>
</dbReference>
<dbReference type="SUPFAM" id="SSF50729">
    <property type="entry name" value="PH domain-like"/>
    <property type="match status" value="1"/>
</dbReference>
<feature type="compositionally biased region" description="Basic and acidic residues" evidence="3">
    <location>
        <begin position="173"/>
        <end position="182"/>
    </location>
</feature>
<accession>A0A0B7MTB5</accession>
<dbReference type="CDD" id="cd13180">
    <property type="entry name" value="RanBD_RanBP3"/>
    <property type="match status" value="1"/>
</dbReference>
<evidence type="ECO:0000256" key="2">
    <source>
        <dbReference type="ARBA" id="ARBA00023242"/>
    </source>
</evidence>
<protein>
    <recommendedName>
        <fullName evidence="4">RanBD1 domain-containing protein</fullName>
    </recommendedName>
</protein>
<evidence type="ECO:0000256" key="1">
    <source>
        <dbReference type="ARBA" id="ARBA00004123"/>
    </source>
</evidence>
<dbReference type="PANTHER" id="PTHR23138">
    <property type="entry name" value="RAN BINDING PROTEIN"/>
    <property type="match status" value="1"/>
</dbReference>
<feature type="region of interest" description="Disordered" evidence="3">
    <location>
        <begin position="1"/>
        <end position="190"/>
    </location>
</feature>
<feature type="compositionally biased region" description="Polar residues" evidence="3">
    <location>
        <begin position="1"/>
        <end position="10"/>
    </location>
</feature>
<dbReference type="AlphaFoldDB" id="A0A0B7MTB5"/>
<dbReference type="PANTHER" id="PTHR23138:SF142">
    <property type="entry name" value="RAN-BINDING PROTEIN 3B-RELATED"/>
    <property type="match status" value="1"/>
</dbReference>
<dbReference type="PROSITE" id="PS50196">
    <property type="entry name" value="RANBD1"/>
    <property type="match status" value="1"/>
</dbReference>
<dbReference type="Proteomes" id="UP000054107">
    <property type="component" value="Unassembled WGS sequence"/>
</dbReference>
<feature type="compositionally biased region" description="Polar residues" evidence="3">
    <location>
        <begin position="83"/>
        <end position="94"/>
    </location>
</feature>
<dbReference type="GO" id="GO:0005634">
    <property type="term" value="C:nucleus"/>
    <property type="evidence" value="ECO:0007669"/>
    <property type="project" value="UniProtKB-SubCell"/>
</dbReference>